<dbReference type="PANTHER" id="PTHR14611">
    <property type="entry name" value="TECTONIC FAMILY MEMBER"/>
    <property type="match status" value="1"/>
</dbReference>
<dbReference type="InterPro" id="IPR040354">
    <property type="entry name" value="TCTN1-3"/>
</dbReference>
<dbReference type="Pfam" id="PF07773">
    <property type="entry name" value="TCTN_DUF1619"/>
    <property type="match status" value="1"/>
</dbReference>
<evidence type="ECO:0000259" key="1">
    <source>
        <dbReference type="Pfam" id="PF07773"/>
    </source>
</evidence>
<evidence type="ECO:0000313" key="2">
    <source>
        <dbReference type="EMBL" id="CAD9427732.1"/>
    </source>
</evidence>
<accession>A0A7S2CJF3</accession>
<reference evidence="2" key="1">
    <citation type="submission" date="2021-01" db="EMBL/GenBank/DDBJ databases">
        <authorList>
            <person name="Corre E."/>
            <person name="Pelletier E."/>
            <person name="Niang G."/>
            <person name="Scheremetjew M."/>
            <person name="Finn R."/>
            <person name="Kale V."/>
            <person name="Holt S."/>
            <person name="Cochrane G."/>
            <person name="Meng A."/>
            <person name="Brown T."/>
            <person name="Cohen L."/>
        </authorList>
    </citation>
    <scope>NUCLEOTIDE SEQUENCE</scope>
    <source>
        <strain evidence="2">UTEX LB 985</strain>
    </source>
</reference>
<dbReference type="GO" id="GO:0030030">
    <property type="term" value="P:cell projection organization"/>
    <property type="evidence" value="ECO:0007669"/>
    <property type="project" value="UniProtKB-KW"/>
</dbReference>
<name>A0A7S2CJF3_9EUKA</name>
<proteinExistence type="predicted"/>
<sequence>MGACASGPDLGSAVLFGEAMAMTCTERISPNELRAFCVDVDPLEIALIAVLNLTSTTKVGIYGDSHPEMPEDWVSLEVRYPNNDQTRLRRSWDETRQICSNVLSGMSLRVLYSEVGSVNTPIAKVLGAELVFTSRSVSARRCALGVPCDTVISVTATTTFANLDTESFDFIPDSPTIIPPLPRDFFYPFFY</sequence>
<organism evidence="2">
    <name type="scientific">Haptolina brevifila</name>
    <dbReference type="NCBI Taxonomy" id="156173"/>
    <lineage>
        <taxon>Eukaryota</taxon>
        <taxon>Haptista</taxon>
        <taxon>Haptophyta</taxon>
        <taxon>Prymnesiophyceae</taxon>
        <taxon>Prymnesiales</taxon>
        <taxon>Prymnesiaceae</taxon>
        <taxon>Haptolina</taxon>
    </lineage>
</organism>
<feature type="domain" description="Tectonic-1-3" evidence="1">
    <location>
        <begin position="3"/>
        <end position="141"/>
    </location>
</feature>
<dbReference type="PANTHER" id="PTHR14611:SF2">
    <property type="entry name" value="TECTONIC"/>
    <property type="match status" value="1"/>
</dbReference>
<protein>
    <recommendedName>
        <fullName evidence="1">Tectonic-1-3 domain-containing protein</fullName>
    </recommendedName>
</protein>
<dbReference type="InterPro" id="IPR011677">
    <property type="entry name" value="TCTN1-3_dom"/>
</dbReference>
<dbReference type="AlphaFoldDB" id="A0A7S2CJF3"/>
<dbReference type="EMBL" id="HBGU01017394">
    <property type="protein sequence ID" value="CAD9427732.1"/>
    <property type="molecule type" value="Transcribed_RNA"/>
</dbReference>
<gene>
    <name evidence="2" type="ORF">CBRE1094_LOCUS9424</name>
</gene>